<gene>
    <name evidence="2" type="ORF">UFOPK2806_02277</name>
</gene>
<feature type="compositionally biased region" description="Low complexity" evidence="1">
    <location>
        <begin position="43"/>
        <end position="58"/>
    </location>
</feature>
<feature type="compositionally biased region" description="Low complexity" evidence="1">
    <location>
        <begin position="177"/>
        <end position="224"/>
    </location>
</feature>
<evidence type="ECO:0000256" key="1">
    <source>
        <dbReference type="SAM" id="MobiDB-lite"/>
    </source>
</evidence>
<accession>A0A6J6VBD2</accession>
<feature type="region of interest" description="Disordered" evidence="1">
    <location>
        <begin position="138"/>
        <end position="272"/>
    </location>
</feature>
<organism evidence="2">
    <name type="scientific">freshwater metagenome</name>
    <dbReference type="NCBI Taxonomy" id="449393"/>
    <lineage>
        <taxon>unclassified sequences</taxon>
        <taxon>metagenomes</taxon>
        <taxon>ecological metagenomes</taxon>
    </lineage>
</organism>
<feature type="compositionally biased region" description="Low complexity" evidence="1">
    <location>
        <begin position="25"/>
        <end position="34"/>
    </location>
</feature>
<feature type="region of interest" description="Disordered" evidence="1">
    <location>
        <begin position="1"/>
        <end position="60"/>
    </location>
</feature>
<feature type="compositionally biased region" description="Basic residues" evidence="1">
    <location>
        <begin position="259"/>
        <end position="272"/>
    </location>
</feature>
<sequence length="272" mass="28503">MSAMTRTDVRVRARPTQILERSRASSRAVDASWPSKPPRSRASRSAATRSAATTKSATGCATSAANLRSASLVRSYSRRAARCSTAGASTTGASDAVATSAVCKPLDAPRVSLSCSVQVAMASTRAISSVERRDRLRRLGSQVPRPAAKAAATGQRVSSSTGVPRASPSDSRRAARSTRPLRPTRSSPGRSTVRPSTPASSTNTPRPATAPSTAASGAPRSTATMALTTSPGGYPSPSGRNPLPRAQRGWRRSSGTRAQRVRRNPGRTPRWR</sequence>
<name>A0A6J6VBD2_9ZZZZ</name>
<protein>
    <submittedName>
        <fullName evidence="2">Unannotated protein</fullName>
    </submittedName>
</protein>
<evidence type="ECO:0000313" key="2">
    <source>
        <dbReference type="EMBL" id="CAB4768338.1"/>
    </source>
</evidence>
<reference evidence="2" key="1">
    <citation type="submission" date="2020-05" db="EMBL/GenBank/DDBJ databases">
        <authorList>
            <person name="Chiriac C."/>
            <person name="Salcher M."/>
            <person name="Ghai R."/>
            <person name="Kavagutti S V."/>
        </authorList>
    </citation>
    <scope>NUCLEOTIDE SEQUENCE</scope>
</reference>
<dbReference type="AlphaFoldDB" id="A0A6J6VBD2"/>
<proteinExistence type="predicted"/>
<dbReference type="EMBL" id="CAEZYY010000046">
    <property type="protein sequence ID" value="CAB4768338.1"/>
    <property type="molecule type" value="Genomic_DNA"/>
</dbReference>